<proteinExistence type="predicted"/>
<evidence type="ECO:0008006" key="4">
    <source>
        <dbReference type="Google" id="ProtNLM"/>
    </source>
</evidence>
<name>A0A6L3T2M6_9HYPH</name>
<gene>
    <name evidence="2" type="ORF">F6X53_04715</name>
</gene>
<protein>
    <recommendedName>
        <fullName evidence="4">DUF2946 domain-containing protein</fullName>
    </recommendedName>
</protein>
<accession>A0A6L3T2M6</accession>
<keyword evidence="1" id="KW-0732">Signal</keyword>
<sequence>MIVWLALRRLLPLLAVVSLALAPVAAPAAMAGVHAPTAAQSHPMAMSRMADGAMDDMPCCPHEIPTMPDCSKGCPLMALCLAKLVSGLPSGIGLPVRVASVEDRLWGGNAPFDSLVRAPPPEPPRS</sequence>
<evidence type="ECO:0000313" key="3">
    <source>
        <dbReference type="Proteomes" id="UP000474159"/>
    </source>
</evidence>
<dbReference type="OrthoDB" id="8403094at2"/>
<evidence type="ECO:0000313" key="2">
    <source>
        <dbReference type="EMBL" id="KAB1080980.1"/>
    </source>
</evidence>
<dbReference type="Proteomes" id="UP000474159">
    <property type="component" value="Unassembled WGS sequence"/>
</dbReference>
<keyword evidence="3" id="KW-1185">Reference proteome</keyword>
<feature type="signal peptide" evidence="1">
    <location>
        <begin position="1"/>
        <end position="28"/>
    </location>
</feature>
<dbReference type="EMBL" id="VZZK01000003">
    <property type="protein sequence ID" value="KAB1080980.1"/>
    <property type="molecule type" value="Genomic_DNA"/>
</dbReference>
<comment type="caution">
    <text evidence="2">The sequence shown here is derived from an EMBL/GenBank/DDBJ whole genome shotgun (WGS) entry which is preliminary data.</text>
</comment>
<reference evidence="2 3" key="1">
    <citation type="submission" date="2019-09" db="EMBL/GenBank/DDBJ databases">
        <title>YIM 48816 draft genome.</title>
        <authorList>
            <person name="Jiang L."/>
        </authorList>
    </citation>
    <scope>NUCLEOTIDE SEQUENCE [LARGE SCALE GENOMIC DNA]</scope>
    <source>
        <strain evidence="2 3">YIM 48816</strain>
    </source>
</reference>
<organism evidence="2 3">
    <name type="scientific">Methylobacterium soli</name>
    <dbReference type="NCBI Taxonomy" id="553447"/>
    <lineage>
        <taxon>Bacteria</taxon>
        <taxon>Pseudomonadati</taxon>
        <taxon>Pseudomonadota</taxon>
        <taxon>Alphaproteobacteria</taxon>
        <taxon>Hyphomicrobiales</taxon>
        <taxon>Methylobacteriaceae</taxon>
        <taxon>Methylobacterium</taxon>
    </lineage>
</organism>
<feature type="chain" id="PRO_5026687918" description="DUF2946 domain-containing protein" evidence="1">
    <location>
        <begin position="29"/>
        <end position="126"/>
    </location>
</feature>
<evidence type="ECO:0000256" key="1">
    <source>
        <dbReference type="SAM" id="SignalP"/>
    </source>
</evidence>
<dbReference type="AlphaFoldDB" id="A0A6L3T2M6"/>